<evidence type="ECO:0000256" key="5">
    <source>
        <dbReference type="ARBA" id="ARBA00023242"/>
    </source>
</evidence>
<name>A0A6A2ZCR2_HIBSY</name>
<keyword evidence="3" id="KW-0238">DNA-binding</keyword>
<evidence type="ECO:0000256" key="6">
    <source>
        <dbReference type="SAM" id="MobiDB-lite"/>
    </source>
</evidence>
<comment type="subcellular location">
    <subcellularLocation>
        <location evidence="1">Nucleus</location>
    </subcellularLocation>
</comment>
<dbReference type="Gene3D" id="3.30.730.10">
    <property type="entry name" value="AP2/ERF domain"/>
    <property type="match status" value="1"/>
</dbReference>
<organism evidence="8 9">
    <name type="scientific">Hibiscus syriacus</name>
    <name type="common">Rose of Sharon</name>
    <dbReference type="NCBI Taxonomy" id="106335"/>
    <lineage>
        <taxon>Eukaryota</taxon>
        <taxon>Viridiplantae</taxon>
        <taxon>Streptophyta</taxon>
        <taxon>Embryophyta</taxon>
        <taxon>Tracheophyta</taxon>
        <taxon>Spermatophyta</taxon>
        <taxon>Magnoliopsida</taxon>
        <taxon>eudicotyledons</taxon>
        <taxon>Gunneridae</taxon>
        <taxon>Pentapetalae</taxon>
        <taxon>rosids</taxon>
        <taxon>malvids</taxon>
        <taxon>Malvales</taxon>
        <taxon>Malvaceae</taxon>
        <taxon>Malvoideae</taxon>
        <taxon>Hibiscus</taxon>
    </lineage>
</organism>
<evidence type="ECO:0000256" key="2">
    <source>
        <dbReference type="ARBA" id="ARBA00023015"/>
    </source>
</evidence>
<dbReference type="GO" id="GO:0005634">
    <property type="term" value="C:nucleus"/>
    <property type="evidence" value="ECO:0007669"/>
    <property type="project" value="UniProtKB-SubCell"/>
</dbReference>
<reference evidence="8" key="1">
    <citation type="submission" date="2019-09" db="EMBL/GenBank/DDBJ databases">
        <title>Draft genome information of white flower Hibiscus syriacus.</title>
        <authorList>
            <person name="Kim Y.-M."/>
        </authorList>
    </citation>
    <scope>NUCLEOTIDE SEQUENCE [LARGE SCALE GENOMIC DNA]</scope>
    <source>
        <strain evidence="8">YM2019G1</strain>
    </source>
</reference>
<comment type="caution">
    <text evidence="8">The sequence shown here is derived from an EMBL/GenBank/DDBJ whole genome shotgun (WGS) entry which is preliminary data.</text>
</comment>
<dbReference type="InterPro" id="IPR001471">
    <property type="entry name" value="AP2/ERF_dom"/>
</dbReference>
<evidence type="ECO:0000259" key="7">
    <source>
        <dbReference type="SMART" id="SM00380"/>
    </source>
</evidence>
<keyword evidence="2" id="KW-0805">Transcription regulation</keyword>
<evidence type="ECO:0000313" key="9">
    <source>
        <dbReference type="Proteomes" id="UP000436088"/>
    </source>
</evidence>
<evidence type="ECO:0000256" key="3">
    <source>
        <dbReference type="ARBA" id="ARBA00023125"/>
    </source>
</evidence>
<keyword evidence="4" id="KW-0804">Transcription</keyword>
<dbReference type="GO" id="GO:0003700">
    <property type="term" value="F:DNA-binding transcription factor activity"/>
    <property type="evidence" value="ECO:0007669"/>
    <property type="project" value="InterPro"/>
</dbReference>
<keyword evidence="9" id="KW-1185">Reference proteome</keyword>
<dbReference type="AlphaFoldDB" id="A0A6A2ZCR2"/>
<proteinExistence type="predicted"/>
<dbReference type="Proteomes" id="UP000436088">
    <property type="component" value="Unassembled WGS sequence"/>
</dbReference>
<evidence type="ECO:0000313" key="8">
    <source>
        <dbReference type="EMBL" id="KAE8689270.1"/>
    </source>
</evidence>
<keyword evidence="5" id="KW-0539">Nucleus</keyword>
<dbReference type="SMART" id="SM00380">
    <property type="entry name" value="AP2"/>
    <property type="match status" value="1"/>
</dbReference>
<feature type="domain" description="AP2/ERF" evidence="7">
    <location>
        <begin position="3"/>
        <end position="58"/>
    </location>
</feature>
<gene>
    <name evidence="8" type="ORF">F3Y22_tig00110940pilonHSYRG00252</name>
</gene>
<dbReference type="EMBL" id="VEPZ02001172">
    <property type="protein sequence ID" value="KAE8689270.1"/>
    <property type="molecule type" value="Genomic_DNA"/>
</dbReference>
<evidence type="ECO:0000256" key="4">
    <source>
        <dbReference type="ARBA" id="ARBA00023163"/>
    </source>
</evidence>
<evidence type="ECO:0000256" key="1">
    <source>
        <dbReference type="ARBA" id="ARBA00004123"/>
    </source>
</evidence>
<feature type="region of interest" description="Disordered" evidence="6">
    <location>
        <begin position="1"/>
        <end position="25"/>
    </location>
</feature>
<protein>
    <recommendedName>
        <fullName evidence="7">AP2/ERF domain-containing protein</fullName>
    </recommendedName>
</protein>
<sequence length="98" mass="10774">MAWDEIVKATTSGGAEEGRDLWGSGKGHQEAAMAYDEAACLLRGPNTKTNFSPSSNLNPALLQRSPILFSRDLNQQFTSSFARSEPINQRPFQQSVDE</sequence>
<dbReference type="GO" id="GO:0003677">
    <property type="term" value="F:DNA binding"/>
    <property type="evidence" value="ECO:0007669"/>
    <property type="project" value="UniProtKB-KW"/>
</dbReference>
<accession>A0A6A2ZCR2</accession>
<dbReference type="InterPro" id="IPR036955">
    <property type="entry name" value="AP2/ERF_dom_sf"/>
</dbReference>